<dbReference type="GeneID" id="103515472"/>
<dbReference type="PaxDb" id="121845-A0A1S3DC27"/>
<dbReference type="RefSeq" id="XP_008478635.1">
    <property type="nucleotide sequence ID" value="XM_008480413.2"/>
</dbReference>
<reference evidence="3" key="1">
    <citation type="submission" date="2025-08" db="UniProtKB">
        <authorList>
            <consortium name="RefSeq"/>
        </authorList>
    </citation>
    <scope>IDENTIFICATION</scope>
</reference>
<evidence type="ECO:0000313" key="2">
    <source>
        <dbReference type="Proteomes" id="UP000079169"/>
    </source>
</evidence>
<evidence type="ECO:0000256" key="1">
    <source>
        <dbReference type="SAM" id="MobiDB-lite"/>
    </source>
</evidence>
<organism evidence="2 3">
    <name type="scientific">Diaphorina citri</name>
    <name type="common">Asian citrus psyllid</name>
    <dbReference type="NCBI Taxonomy" id="121845"/>
    <lineage>
        <taxon>Eukaryota</taxon>
        <taxon>Metazoa</taxon>
        <taxon>Ecdysozoa</taxon>
        <taxon>Arthropoda</taxon>
        <taxon>Hexapoda</taxon>
        <taxon>Insecta</taxon>
        <taxon>Pterygota</taxon>
        <taxon>Neoptera</taxon>
        <taxon>Paraneoptera</taxon>
        <taxon>Hemiptera</taxon>
        <taxon>Sternorrhyncha</taxon>
        <taxon>Psylloidea</taxon>
        <taxon>Psyllidae</taxon>
        <taxon>Diaphorininae</taxon>
        <taxon>Diaphorina</taxon>
    </lineage>
</organism>
<dbReference type="KEGG" id="dci:103515472"/>
<sequence>MFKFHIDLRIMVTMTILCLLIVVPSLFQLILCIDFDPAPLAAHYINVNIKGNGYFVLNKVGDSPFPDHNPGNSRRSPPSPNDSIFIEVEQHSNYLENLFAMDKQERDKRILEDLKQIIKESGQGHKTKESVRNLVLESSAVGLYESVYLTKASASQQAKDESLSGSAQNSEARYSLFPF</sequence>
<gene>
    <name evidence="3" type="primary">LOC103515472</name>
</gene>
<dbReference type="Proteomes" id="UP000079169">
    <property type="component" value="Unplaced"/>
</dbReference>
<feature type="compositionally biased region" description="Polar residues" evidence="1">
    <location>
        <begin position="155"/>
        <end position="172"/>
    </location>
</feature>
<keyword evidence="2" id="KW-1185">Reference proteome</keyword>
<protein>
    <submittedName>
        <fullName evidence="3">Uncharacterized protein LOC103515472</fullName>
    </submittedName>
</protein>
<accession>A0A1S3DC27</accession>
<evidence type="ECO:0000313" key="3">
    <source>
        <dbReference type="RefSeq" id="XP_008478635.1"/>
    </source>
</evidence>
<feature type="region of interest" description="Disordered" evidence="1">
    <location>
        <begin position="155"/>
        <end position="179"/>
    </location>
</feature>
<proteinExistence type="predicted"/>
<dbReference type="AlphaFoldDB" id="A0A1S3DC27"/>
<name>A0A1S3DC27_DIACI</name>